<evidence type="ECO:0000313" key="3">
    <source>
        <dbReference type="Proteomes" id="UP001642464"/>
    </source>
</evidence>
<dbReference type="Proteomes" id="UP001642464">
    <property type="component" value="Unassembled WGS sequence"/>
</dbReference>
<protein>
    <recommendedName>
        <fullName evidence="4">Core-binding (CB) domain-containing protein</fullName>
    </recommendedName>
</protein>
<evidence type="ECO:0000313" key="2">
    <source>
        <dbReference type="EMBL" id="CAK9113931.1"/>
    </source>
</evidence>
<reference evidence="2 3" key="1">
    <citation type="submission" date="2024-02" db="EMBL/GenBank/DDBJ databases">
        <authorList>
            <person name="Chen Y."/>
            <person name="Shah S."/>
            <person name="Dougan E. K."/>
            <person name="Thang M."/>
            <person name="Chan C."/>
        </authorList>
    </citation>
    <scope>NUCLEOTIDE SEQUENCE [LARGE SCALE GENOMIC DNA]</scope>
</reference>
<dbReference type="InterPro" id="IPR013762">
    <property type="entry name" value="Integrase-like_cat_sf"/>
</dbReference>
<name>A0ABP0SNH7_9DINO</name>
<comment type="caution">
    <text evidence="2">The sequence shown here is derived from an EMBL/GenBank/DDBJ whole genome shotgun (WGS) entry which is preliminary data.</text>
</comment>
<feature type="region of interest" description="Disordered" evidence="1">
    <location>
        <begin position="1"/>
        <end position="29"/>
    </location>
</feature>
<sequence>MDDGSKPDFVDALSSELQPVTDGSTDAPPIKRNRLDLTFEAECEFVKADVFAGSSLRAEAVLREAFKTEPLDDLSGPAPSDLYEPSEPMIGGEQVVEGAVALLANEDDNEKAVSSAATHHMSSCGIKLPWETDFAKAIFGDQVPDVQMSSPMDWSGRADPRKLCSGADDVGEQPKTLDCSIRHCVKNVSDRTYTEQREAATVRATNKILVLIRLAPDKSSLGRQLQEESDDPIETLRAVIGVKSPHTIIKRVNSVLSFYRWCATQLDEACFPIDERMVWKYIQFLRMSGAAPTRAQSFVQALRFSYYTFGLDGCLEATQSRRILGGAELQWSLKKPAEQARPLKVYEVLALHHISRDETRALADRVMASNIVMMVYGRCRNSDVQHVYEVLHDHANENGFFEFTTQHHKGSKSAQKKARLMPVLIDTMGIVDGGWIQTWISVRKEAGLATSGLVDGALVPAPFFGKELCWSRRPMRTEETTAVLRNLLHCNDELLTSHSLKATALSWASKAGVPREVRQVLGRHTSAVEGSDTFYSRDLCVEPVRALARVCRLIRDGLFHPDSDRSNYFSFDHGQFMNFQPSTPTFLGVRPGNTDQTVAPRTPAAVSTHLIK</sequence>
<feature type="compositionally biased region" description="Polar residues" evidence="1">
    <location>
        <begin position="15"/>
        <end position="24"/>
    </location>
</feature>
<dbReference type="EMBL" id="CAXAMM010044260">
    <property type="protein sequence ID" value="CAK9113931.1"/>
    <property type="molecule type" value="Genomic_DNA"/>
</dbReference>
<dbReference type="Gene3D" id="1.10.443.10">
    <property type="entry name" value="Intergrase catalytic core"/>
    <property type="match status" value="1"/>
</dbReference>
<accession>A0ABP0SNH7</accession>
<gene>
    <name evidence="2" type="ORF">SCF082_LOCUS52786</name>
</gene>
<organism evidence="2 3">
    <name type="scientific">Durusdinium trenchii</name>
    <dbReference type="NCBI Taxonomy" id="1381693"/>
    <lineage>
        <taxon>Eukaryota</taxon>
        <taxon>Sar</taxon>
        <taxon>Alveolata</taxon>
        <taxon>Dinophyceae</taxon>
        <taxon>Suessiales</taxon>
        <taxon>Symbiodiniaceae</taxon>
        <taxon>Durusdinium</taxon>
    </lineage>
</organism>
<evidence type="ECO:0000256" key="1">
    <source>
        <dbReference type="SAM" id="MobiDB-lite"/>
    </source>
</evidence>
<keyword evidence="3" id="KW-1185">Reference proteome</keyword>
<proteinExistence type="predicted"/>
<evidence type="ECO:0008006" key="4">
    <source>
        <dbReference type="Google" id="ProtNLM"/>
    </source>
</evidence>